<accession>A0A8H4AYA6</accession>
<dbReference type="OrthoDB" id="10388536at2759"/>
<proteinExistence type="predicted"/>
<organism evidence="1 2">
    <name type="scientific">Gigaspora margarita</name>
    <dbReference type="NCBI Taxonomy" id="4874"/>
    <lineage>
        <taxon>Eukaryota</taxon>
        <taxon>Fungi</taxon>
        <taxon>Fungi incertae sedis</taxon>
        <taxon>Mucoromycota</taxon>
        <taxon>Glomeromycotina</taxon>
        <taxon>Glomeromycetes</taxon>
        <taxon>Diversisporales</taxon>
        <taxon>Gigasporaceae</taxon>
        <taxon>Gigaspora</taxon>
    </lineage>
</organism>
<dbReference type="AlphaFoldDB" id="A0A8H4AYA6"/>
<protein>
    <submittedName>
        <fullName evidence="1">Uncharacterized protein</fullName>
    </submittedName>
</protein>
<gene>
    <name evidence="1" type="ORF">F8M41_003457</name>
</gene>
<dbReference type="EMBL" id="WTPW01000131">
    <property type="protein sequence ID" value="KAF0543781.1"/>
    <property type="molecule type" value="Genomic_DNA"/>
</dbReference>
<evidence type="ECO:0000313" key="1">
    <source>
        <dbReference type="EMBL" id="KAF0543781.1"/>
    </source>
</evidence>
<sequence length="119" mass="14079">MNFFDYLQSQAAFFQHLVQEFQAKLTHGEIECETNQFKSYSGKASNKKDKNIESWAKNPQKITKMPYNARPKYQKIIRSPIEEEYVIINGFNEYEDKATIIIAYSYKHTKNIKKAIMQK</sequence>
<reference evidence="1 2" key="1">
    <citation type="journal article" date="2019" name="Environ. Microbiol.">
        <title>At the nexus of three kingdoms: the genome of the mycorrhizal fungus Gigaspora margarita provides insights into plant, endobacterial and fungal interactions.</title>
        <authorList>
            <person name="Venice F."/>
            <person name="Ghignone S."/>
            <person name="Salvioli di Fossalunga A."/>
            <person name="Amselem J."/>
            <person name="Novero M."/>
            <person name="Xianan X."/>
            <person name="Sedzielewska Toro K."/>
            <person name="Morin E."/>
            <person name="Lipzen A."/>
            <person name="Grigoriev I.V."/>
            <person name="Henrissat B."/>
            <person name="Martin F.M."/>
            <person name="Bonfante P."/>
        </authorList>
    </citation>
    <scope>NUCLEOTIDE SEQUENCE [LARGE SCALE GENOMIC DNA]</scope>
    <source>
        <strain evidence="1 2">BEG34</strain>
    </source>
</reference>
<keyword evidence="2" id="KW-1185">Reference proteome</keyword>
<evidence type="ECO:0000313" key="2">
    <source>
        <dbReference type="Proteomes" id="UP000439903"/>
    </source>
</evidence>
<comment type="caution">
    <text evidence="1">The sequence shown here is derived from an EMBL/GenBank/DDBJ whole genome shotgun (WGS) entry which is preliminary data.</text>
</comment>
<name>A0A8H4AYA6_GIGMA</name>
<dbReference type="Proteomes" id="UP000439903">
    <property type="component" value="Unassembled WGS sequence"/>
</dbReference>